<feature type="compositionally biased region" description="Low complexity" evidence="2">
    <location>
        <begin position="28"/>
        <end position="40"/>
    </location>
</feature>
<feature type="compositionally biased region" description="Low complexity" evidence="2">
    <location>
        <begin position="57"/>
        <end position="68"/>
    </location>
</feature>
<evidence type="ECO:0000313" key="4">
    <source>
        <dbReference type="Proteomes" id="UP000294847"/>
    </source>
</evidence>
<feature type="compositionally biased region" description="Basic residues" evidence="2">
    <location>
        <begin position="197"/>
        <end position="213"/>
    </location>
</feature>
<keyword evidence="1" id="KW-0694">RNA-binding</keyword>
<feature type="region of interest" description="Disordered" evidence="2">
    <location>
        <begin position="150"/>
        <end position="258"/>
    </location>
</feature>
<dbReference type="SMART" id="SM00360">
    <property type="entry name" value="RRM"/>
    <property type="match status" value="1"/>
</dbReference>
<dbReference type="GO" id="GO:0005634">
    <property type="term" value="C:nucleus"/>
    <property type="evidence" value="ECO:0007669"/>
    <property type="project" value="TreeGrafter"/>
</dbReference>
<organism evidence="3 4">
    <name type="scientific">Pyricularia oryzae</name>
    <name type="common">Rice blast fungus</name>
    <name type="synonym">Magnaporthe oryzae</name>
    <dbReference type="NCBI Taxonomy" id="318829"/>
    <lineage>
        <taxon>Eukaryota</taxon>
        <taxon>Fungi</taxon>
        <taxon>Dikarya</taxon>
        <taxon>Ascomycota</taxon>
        <taxon>Pezizomycotina</taxon>
        <taxon>Sordariomycetes</taxon>
        <taxon>Sordariomycetidae</taxon>
        <taxon>Magnaporthales</taxon>
        <taxon>Pyriculariaceae</taxon>
        <taxon>Pyricularia</taxon>
    </lineage>
</organism>
<dbReference type="OMA" id="NEFGPIK"/>
<accession>A0A4P7MV94</accession>
<dbReference type="SUPFAM" id="SSF54928">
    <property type="entry name" value="RNA-binding domain, RBD"/>
    <property type="match status" value="1"/>
</dbReference>
<feature type="region of interest" description="Disordered" evidence="2">
    <location>
        <begin position="1"/>
        <end position="73"/>
    </location>
</feature>
<dbReference type="GO" id="GO:0003729">
    <property type="term" value="F:mRNA binding"/>
    <property type="evidence" value="ECO:0007669"/>
    <property type="project" value="TreeGrafter"/>
</dbReference>
<dbReference type="VEuPathDB" id="FungiDB:M_BR32_EuGene_00082371"/>
<feature type="compositionally biased region" description="Low complexity" evidence="2">
    <location>
        <begin position="231"/>
        <end position="251"/>
    </location>
</feature>
<evidence type="ECO:0000256" key="2">
    <source>
        <dbReference type="SAM" id="MobiDB-lite"/>
    </source>
</evidence>
<dbReference type="InterPro" id="IPR035979">
    <property type="entry name" value="RBD_domain_sf"/>
</dbReference>
<dbReference type="Gene3D" id="3.30.70.330">
    <property type="match status" value="1"/>
</dbReference>
<sequence>MSAGKLDKSLDEIVSSQRRTAGRRGGAARRSTGRPAPAAPVGGIHKNPRAARSAVQKPAPAKASGAPGTSKVVVSNMPKDVSEAQIKEYFGQSVGPVKRVEISYGPGGVSRGIATVTFAHADGASKAFAELNGLLIDNKPVKVEVVVASADQIPAPKTLSQRVTQNKAQPKSAATDKRGATAGKGAGAGAQANGAKGAKKAAPRKGRNARPAKKTAEELDSEMADYFQGGETNTEAAPNGAAPAATNGGDAAMEDDIL</sequence>
<evidence type="ECO:0000256" key="1">
    <source>
        <dbReference type="ARBA" id="ARBA00022884"/>
    </source>
</evidence>
<dbReference type="InterPro" id="IPR000504">
    <property type="entry name" value="RRM_dom"/>
</dbReference>
<protein>
    <submittedName>
        <fullName evidence="3">Uncharacterized protein</fullName>
    </submittedName>
</protein>
<dbReference type="PANTHER" id="PTHR19965">
    <property type="entry name" value="RNA AND EXPORT FACTOR BINDING PROTEIN"/>
    <property type="match status" value="1"/>
</dbReference>
<dbReference type="Proteomes" id="UP000294847">
    <property type="component" value="Chromosome 1"/>
</dbReference>
<dbReference type="Pfam" id="PF00076">
    <property type="entry name" value="RRM_1"/>
    <property type="match status" value="1"/>
</dbReference>
<proteinExistence type="predicted"/>
<feature type="compositionally biased region" description="Basic and acidic residues" evidence="2">
    <location>
        <begin position="1"/>
        <end position="11"/>
    </location>
</feature>
<dbReference type="AlphaFoldDB" id="A0A4P7MV94"/>
<dbReference type="EMBL" id="CP034204">
    <property type="protein sequence ID" value="QBZ53968.1"/>
    <property type="molecule type" value="Genomic_DNA"/>
</dbReference>
<evidence type="ECO:0000313" key="3">
    <source>
        <dbReference type="EMBL" id="QBZ53968.1"/>
    </source>
</evidence>
<gene>
    <name evidence="3" type="ORF">PoMZ_09658</name>
</gene>
<feature type="compositionally biased region" description="Polar residues" evidence="2">
    <location>
        <begin position="158"/>
        <end position="169"/>
    </location>
</feature>
<name>A0A4P7MV94_PYROR</name>
<reference evidence="3 4" key="1">
    <citation type="journal article" date="2019" name="Mol. Biol. Evol.">
        <title>Blast fungal genomes show frequent chromosomal changes, gene gains and losses, and effector gene turnover.</title>
        <authorList>
            <person name="Gomez Luciano L.B."/>
            <person name="Jason Tsai I."/>
            <person name="Chuma I."/>
            <person name="Tosa Y."/>
            <person name="Chen Y.H."/>
            <person name="Li J.Y."/>
            <person name="Li M.Y."/>
            <person name="Jade Lu M.Y."/>
            <person name="Nakayashiki H."/>
            <person name="Li W.H."/>
        </authorList>
    </citation>
    <scope>NUCLEOTIDE SEQUENCE [LARGE SCALE GENOMIC DNA]</scope>
    <source>
        <strain evidence="3">MZ5-1-6</strain>
    </source>
</reference>
<dbReference type="PROSITE" id="PS50102">
    <property type="entry name" value="RRM"/>
    <property type="match status" value="1"/>
</dbReference>
<dbReference type="InterPro" id="IPR051229">
    <property type="entry name" value="ALYREF_mRNA_export"/>
</dbReference>
<dbReference type="PANTHER" id="PTHR19965:SF35">
    <property type="entry name" value="RNA ANNEALING PROTEIN YRA1"/>
    <property type="match status" value="1"/>
</dbReference>
<dbReference type="InterPro" id="IPR012677">
    <property type="entry name" value="Nucleotide-bd_a/b_plait_sf"/>
</dbReference>